<reference evidence="3" key="1">
    <citation type="journal article" date="2014" name="Genome Announc.">
        <title>Genome sequence and annotation of Acremonium chrysogenum, producer of the beta-lactam antibiotic cephalosporin C.</title>
        <authorList>
            <person name="Terfehr D."/>
            <person name="Dahlmann T.A."/>
            <person name="Specht T."/>
            <person name="Zadra I."/>
            <person name="Kuernsteiner H."/>
            <person name="Kueck U."/>
        </authorList>
    </citation>
    <scope>NUCLEOTIDE SEQUENCE [LARGE SCALE GENOMIC DNA]</scope>
    <source>
        <strain evidence="3">ATCC 11550 / CBS 779.69 / DSM 880 / IAM 14645 / JCM 23072 / IMI 49137</strain>
    </source>
</reference>
<dbReference type="AlphaFoldDB" id="A0A086TDT5"/>
<sequence length="246" mass="26442">MHSRHATPSGDANKGTEPRPLDGLPRATLLLDPINPEDHTPEHGDLAASVSIIACAGSTADSYAEEEAQNAKDLQPLTLGATERPAWAPDTPESGTTKHPKSYWRDLIDLETSFMHGGGYLMPVTTALNPLDEKGLLSDFTPTGQGLPRPEHPRPLPPSFEDSGLSPTNSGDPEGSVEQHTQSLTTDLNLTRRHNLSFHVPASSSLGSVANFVDSLPLFGYGLPRGSEVSRTLEQQLEVIYPHGYP</sequence>
<comment type="caution">
    <text evidence="2">The sequence shown here is derived from an EMBL/GenBank/DDBJ whole genome shotgun (WGS) entry which is preliminary data.</text>
</comment>
<dbReference type="HOGENOM" id="CLU_1128785_0_0_1"/>
<evidence type="ECO:0000313" key="2">
    <source>
        <dbReference type="EMBL" id="KFH47517.1"/>
    </source>
</evidence>
<accession>A0A086TDT5</accession>
<feature type="region of interest" description="Disordered" evidence="1">
    <location>
        <begin position="1"/>
        <end position="43"/>
    </location>
</feature>
<evidence type="ECO:0000313" key="3">
    <source>
        <dbReference type="Proteomes" id="UP000029964"/>
    </source>
</evidence>
<feature type="region of interest" description="Disordered" evidence="1">
    <location>
        <begin position="135"/>
        <end position="183"/>
    </location>
</feature>
<evidence type="ECO:0000256" key="1">
    <source>
        <dbReference type="SAM" id="MobiDB-lite"/>
    </source>
</evidence>
<feature type="region of interest" description="Disordered" evidence="1">
    <location>
        <begin position="64"/>
        <end position="100"/>
    </location>
</feature>
<name>A0A086TDT5_HAPC1</name>
<organism evidence="2 3">
    <name type="scientific">Hapsidospora chrysogenum (strain ATCC 11550 / CBS 779.69 / DSM 880 / IAM 14645 / JCM 23072 / IMI 49137)</name>
    <name type="common">Acremonium chrysogenum</name>
    <dbReference type="NCBI Taxonomy" id="857340"/>
    <lineage>
        <taxon>Eukaryota</taxon>
        <taxon>Fungi</taxon>
        <taxon>Dikarya</taxon>
        <taxon>Ascomycota</taxon>
        <taxon>Pezizomycotina</taxon>
        <taxon>Sordariomycetes</taxon>
        <taxon>Hypocreomycetidae</taxon>
        <taxon>Hypocreales</taxon>
        <taxon>Bionectriaceae</taxon>
        <taxon>Hapsidospora</taxon>
    </lineage>
</organism>
<gene>
    <name evidence="2" type="ORF">ACRE_016200</name>
</gene>
<dbReference type="Proteomes" id="UP000029964">
    <property type="component" value="Unassembled WGS sequence"/>
</dbReference>
<dbReference type="EMBL" id="JPKY01000009">
    <property type="protein sequence ID" value="KFH47517.1"/>
    <property type="molecule type" value="Genomic_DNA"/>
</dbReference>
<protein>
    <submittedName>
        <fullName evidence="2">Uncharacterized protein</fullName>
    </submittedName>
</protein>
<keyword evidence="3" id="KW-1185">Reference proteome</keyword>
<proteinExistence type="predicted"/>